<evidence type="ECO:0000256" key="3">
    <source>
        <dbReference type="ARBA" id="ARBA00022723"/>
    </source>
</evidence>
<comment type="catalytic activity">
    <reaction evidence="8 9 10">
        <text>2-[(2R,5Z)-2-carboxy-4-methylthiazol-5(2H)-ylidene]ethyl phosphate + 4-amino-2-methyl-5-(diphosphooxymethyl)pyrimidine + 2 H(+) = thiamine phosphate + CO2 + diphosphate</text>
        <dbReference type="Rhea" id="RHEA:47844"/>
        <dbReference type="ChEBI" id="CHEBI:15378"/>
        <dbReference type="ChEBI" id="CHEBI:16526"/>
        <dbReference type="ChEBI" id="CHEBI:33019"/>
        <dbReference type="ChEBI" id="CHEBI:37575"/>
        <dbReference type="ChEBI" id="CHEBI:57841"/>
        <dbReference type="ChEBI" id="CHEBI:62899"/>
        <dbReference type="EC" id="2.5.1.3"/>
    </reaction>
</comment>
<dbReference type="KEGG" id="sgbi:P3F81_03815"/>
<feature type="binding site" evidence="9">
    <location>
        <position position="78"/>
    </location>
    <ligand>
        <name>Mg(2+)</name>
        <dbReference type="ChEBI" id="CHEBI:18420"/>
    </ligand>
</feature>
<dbReference type="CDD" id="cd00564">
    <property type="entry name" value="TMP_TenI"/>
    <property type="match status" value="1"/>
</dbReference>
<comment type="similarity">
    <text evidence="9 10">Belongs to the thiamine-phosphate synthase family.</text>
</comment>
<proteinExistence type="inferred from homology"/>
<evidence type="ECO:0000256" key="10">
    <source>
        <dbReference type="RuleBase" id="RU003826"/>
    </source>
</evidence>
<evidence type="ECO:0000256" key="4">
    <source>
        <dbReference type="ARBA" id="ARBA00022842"/>
    </source>
</evidence>
<dbReference type="HAMAP" id="MF_00097">
    <property type="entry name" value="TMP_synthase"/>
    <property type="match status" value="1"/>
</dbReference>
<evidence type="ECO:0000259" key="12">
    <source>
        <dbReference type="Pfam" id="PF02581"/>
    </source>
</evidence>
<feature type="binding site" evidence="9">
    <location>
        <begin position="45"/>
        <end position="49"/>
    </location>
    <ligand>
        <name>4-amino-2-methyl-5-(diphosphooxymethyl)pyrimidine</name>
        <dbReference type="ChEBI" id="CHEBI:57841"/>
    </ligand>
</feature>
<comment type="function">
    <text evidence="9">Condenses 4-methyl-5-(beta-hydroxyethyl)thiazole monophosphate (THZ-P) and 2-methyl-4-amino-5-hydroxymethyl pyrimidine pyrophosphate (HMP-PP) to form thiamine monophosphate (TMP).</text>
</comment>
<feature type="binding site" evidence="9">
    <location>
        <position position="116"/>
    </location>
    <ligand>
        <name>4-amino-2-methyl-5-(diphosphooxymethyl)pyrimidine</name>
        <dbReference type="ChEBI" id="CHEBI:57841"/>
    </ligand>
</feature>
<evidence type="ECO:0000256" key="2">
    <source>
        <dbReference type="ARBA" id="ARBA00022679"/>
    </source>
</evidence>
<feature type="binding site" evidence="9">
    <location>
        <position position="97"/>
    </location>
    <ligand>
        <name>Mg(2+)</name>
        <dbReference type="ChEBI" id="CHEBI:18420"/>
    </ligand>
</feature>
<sequence>MNKEIAIENFLTTKIYALTAEKLSKGKTNLEVVAACIEAGIKFIQYREKTKKTKAMYEECLAIREITKRAGVTFVVNDYIDLALAVKADGVHVGQEDFPPQIVRKLIGKDMILGLSTHNSKQIEEAEKCGVVDYIGVGPVFATQTKTDVCAAVGLTYVEYAAMHSRLPFVAIGGIKEHNICDVAKAGAKTIAVVSDIVGAENIVEKIKKLSQQMKIEM</sequence>
<dbReference type="NCBIfam" id="TIGR00693">
    <property type="entry name" value="thiE"/>
    <property type="match status" value="1"/>
</dbReference>
<feature type="binding site" evidence="9">
    <location>
        <begin position="194"/>
        <end position="195"/>
    </location>
    <ligand>
        <name>2-[(2R,5Z)-2-carboxy-4-methylthiazol-5(2H)-ylidene]ethyl phosphate</name>
        <dbReference type="ChEBI" id="CHEBI:62899"/>
    </ligand>
</feature>
<dbReference type="SUPFAM" id="SSF51391">
    <property type="entry name" value="Thiamin phosphate synthase"/>
    <property type="match status" value="1"/>
</dbReference>
<dbReference type="InterPro" id="IPR022998">
    <property type="entry name" value="ThiamineP_synth_TenI"/>
</dbReference>
<feature type="binding site" evidence="9">
    <location>
        <position position="146"/>
    </location>
    <ligand>
        <name>4-amino-2-methyl-5-(diphosphooxymethyl)pyrimidine</name>
        <dbReference type="ChEBI" id="CHEBI:57841"/>
    </ligand>
</feature>
<protein>
    <recommendedName>
        <fullName evidence="9">Thiamine-phosphate synthase</fullName>
        <shortName evidence="9">TP synthase</shortName>
        <shortName evidence="9">TPS</shortName>
        <ecNumber evidence="9">2.5.1.3</ecNumber>
    </recommendedName>
    <alternativeName>
        <fullName evidence="9">Thiamine-phosphate pyrophosphorylase</fullName>
        <shortName evidence="9">TMP pyrophosphorylase</shortName>
        <shortName evidence="9">TMP-PPase</shortName>
    </alternativeName>
</protein>
<evidence type="ECO:0000256" key="9">
    <source>
        <dbReference type="HAMAP-Rule" id="MF_00097"/>
    </source>
</evidence>
<evidence type="ECO:0000313" key="14">
    <source>
        <dbReference type="Proteomes" id="UP001243623"/>
    </source>
</evidence>
<dbReference type="PANTHER" id="PTHR20857:SF15">
    <property type="entry name" value="THIAMINE-PHOSPHATE SYNTHASE"/>
    <property type="match status" value="1"/>
</dbReference>
<gene>
    <name evidence="9 13" type="primary">thiE</name>
    <name evidence="13" type="ORF">P3F81_03815</name>
</gene>
<evidence type="ECO:0000256" key="11">
    <source>
        <dbReference type="RuleBase" id="RU004253"/>
    </source>
</evidence>
<comment type="pathway">
    <text evidence="1 9 11">Cofactor biosynthesis; thiamine diphosphate biosynthesis; thiamine phosphate from 4-amino-2-methyl-5-diphosphomethylpyrimidine and 4-methyl-5-(2-phosphoethyl)-thiazole: step 1/1.</text>
</comment>
<dbReference type="PANTHER" id="PTHR20857">
    <property type="entry name" value="THIAMINE-PHOSPHATE PYROPHOSPHORYLASE"/>
    <property type="match status" value="1"/>
</dbReference>
<comment type="catalytic activity">
    <reaction evidence="6 9 10">
        <text>4-methyl-5-(2-phosphooxyethyl)-thiazole + 4-amino-2-methyl-5-(diphosphooxymethyl)pyrimidine + H(+) = thiamine phosphate + diphosphate</text>
        <dbReference type="Rhea" id="RHEA:22328"/>
        <dbReference type="ChEBI" id="CHEBI:15378"/>
        <dbReference type="ChEBI" id="CHEBI:33019"/>
        <dbReference type="ChEBI" id="CHEBI:37575"/>
        <dbReference type="ChEBI" id="CHEBI:57841"/>
        <dbReference type="ChEBI" id="CHEBI:58296"/>
        <dbReference type="EC" id="2.5.1.3"/>
    </reaction>
</comment>
<evidence type="ECO:0000256" key="6">
    <source>
        <dbReference type="ARBA" id="ARBA00047334"/>
    </source>
</evidence>
<feature type="binding site" evidence="9">
    <location>
        <position position="174"/>
    </location>
    <ligand>
        <name>2-[(2R,5Z)-2-carboxy-4-methylthiazol-5(2H)-ylidene]ethyl phosphate</name>
        <dbReference type="ChEBI" id="CHEBI:62899"/>
    </ligand>
</feature>
<dbReference type="AlphaFoldDB" id="A0A9Y2AJQ4"/>
<dbReference type="EMBL" id="CP120678">
    <property type="protein sequence ID" value="WIW71444.1"/>
    <property type="molecule type" value="Genomic_DNA"/>
</dbReference>
<comment type="cofactor">
    <cofactor evidence="9">
        <name>Mg(2+)</name>
        <dbReference type="ChEBI" id="CHEBI:18420"/>
    </cofactor>
    <text evidence="9">Binds 1 Mg(2+) ion per subunit.</text>
</comment>
<feature type="binding site" evidence="9">
    <location>
        <position position="77"/>
    </location>
    <ligand>
        <name>4-amino-2-methyl-5-(diphosphooxymethyl)pyrimidine</name>
        <dbReference type="ChEBI" id="CHEBI:57841"/>
    </ligand>
</feature>
<organism evidence="13 14">
    <name type="scientific">Selenobaculum gibii</name>
    <dbReference type="NCBI Taxonomy" id="3054208"/>
    <lineage>
        <taxon>Bacteria</taxon>
        <taxon>Bacillati</taxon>
        <taxon>Bacillota</taxon>
        <taxon>Negativicutes</taxon>
        <taxon>Selenomonadales</taxon>
        <taxon>Selenomonadaceae</taxon>
        <taxon>Selenobaculum</taxon>
    </lineage>
</organism>
<evidence type="ECO:0000256" key="7">
    <source>
        <dbReference type="ARBA" id="ARBA00047851"/>
    </source>
</evidence>
<name>A0A9Y2AJQ4_9FIRM</name>
<feature type="binding site" evidence="9">
    <location>
        <begin position="143"/>
        <end position="145"/>
    </location>
    <ligand>
        <name>2-[(2R,5Z)-2-carboxy-4-methylthiazol-5(2H)-ylidene]ethyl phosphate</name>
        <dbReference type="ChEBI" id="CHEBI:62899"/>
    </ligand>
</feature>
<reference evidence="13" key="1">
    <citation type="submission" date="2023-03" db="EMBL/GenBank/DDBJ databases">
        <title>Selenobaculum gbiensis gen. nov. sp. nov., a new bacterium isolated from the gut microbiota of IBD patient.</title>
        <authorList>
            <person name="Yeo S."/>
            <person name="Park H."/>
            <person name="Huh C.S."/>
        </authorList>
    </citation>
    <scope>NUCLEOTIDE SEQUENCE</scope>
    <source>
        <strain evidence="13">ICN-92133</strain>
    </source>
</reference>
<keyword evidence="5 9" id="KW-0784">Thiamine biosynthesis</keyword>
<dbReference type="GO" id="GO:0009229">
    <property type="term" value="P:thiamine diphosphate biosynthetic process"/>
    <property type="evidence" value="ECO:0007669"/>
    <property type="project" value="UniProtKB-UniRule"/>
</dbReference>
<keyword evidence="3 9" id="KW-0479">Metal-binding</keyword>
<dbReference type="RefSeq" id="WP_147667755.1">
    <property type="nucleotide sequence ID" value="NZ_CP120678.1"/>
</dbReference>
<dbReference type="GO" id="GO:0004789">
    <property type="term" value="F:thiamine-phosphate diphosphorylase activity"/>
    <property type="evidence" value="ECO:0007669"/>
    <property type="project" value="UniProtKB-UniRule"/>
</dbReference>
<dbReference type="Pfam" id="PF02581">
    <property type="entry name" value="TMP-TENI"/>
    <property type="match status" value="1"/>
</dbReference>
<evidence type="ECO:0000256" key="5">
    <source>
        <dbReference type="ARBA" id="ARBA00022977"/>
    </source>
</evidence>
<dbReference type="GO" id="GO:0000287">
    <property type="term" value="F:magnesium ion binding"/>
    <property type="evidence" value="ECO:0007669"/>
    <property type="project" value="UniProtKB-UniRule"/>
</dbReference>
<comment type="catalytic activity">
    <reaction evidence="7 9 10">
        <text>2-(2-carboxy-4-methylthiazol-5-yl)ethyl phosphate + 4-amino-2-methyl-5-(diphosphooxymethyl)pyrimidine + 2 H(+) = thiamine phosphate + CO2 + diphosphate</text>
        <dbReference type="Rhea" id="RHEA:47848"/>
        <dbReference type="ChEBI" id="CHEBI:15378"/>
        <dbReference type="ChEBI" id="CHEBI:16526"/>
        <dbReference type="ChEBI" id="CHEBI:33019"/>
        <dbReference type="ChEBI" id="CHEBI:37575"/>
        <dbReference type="ChEBI" id="CHEBI:57841"/>
        <dbReference type="ChEBI" id="CHEBI:62890"/>
        <dbReference type="EC" id="2.5.1.3"/>
    </reaction>
</comment>
<feature type="domain" description="Thiamine phosphate synthase/TenI" evidence="12">
    <location>
        <begin position="15"/>
        <end position="197"/>
    </location>
</feature>
<evidence type="ECO:0000256" key="8">
    <source>
        <dbReference type="ARBA" id="ARBA00047883"/>
    </source>
</evidence>
<dbReference type="InterPro" id="IPR013785">
    <property type="entry name" value="Aldolase_TIM"/>
</dbReference>
<keyword evidence="2 9" id="KW-0808">Transferase</keyword>
<keyword evidence="14" id="KW-1185">Reference proteome</keyword>
<dbReference type="InterPro" id="IPR034291">
    <property type="entry name" value="TMP_synthase"/>
</dbReference>
<evidence type="ECO:0000256" key="1">
    <source>
        <dbReference type="ARBA" id="ARBA00005165"/>
    </source>
</evidence>
<evidence type="ECO:0000313" key="13">
    <source>
        <dbReference type="EMBL" id="WIW71444.1"/>
    </source>
</evidence>
<dbReference type="GO" id="GO:0005737">
    <property type="term" value="C:cytoplasm"/>
    <property type="evidence" value="ECO:0007669"/>
    <property type="project" value="TreeGrafter"/>
</dbReference>
<dbReference type="FunFam" id="3.20.20.70:FF:000096">
    <property type="entry name" value="Thiamine-phosphate synthase"/>
    <property type="match status" value="1"/>
</dbReference>
<dbReference type="EC" id="2.5.1.3" evidence="9"/>
<dbReference type="Gene3D" id="3.20.20.70">
    <property type="entry name" value="Aldolase class I"/>
    <property type="match status" value="1"/>
</dbReference>
<keyword evidence="4 9" id="KW-0460">Magnesium</keyword>
<dbReference type="Proteomes" id="UP001243623">
    <property type="component" value="Chromosome"/>
</dbReference>
<dbReference type="InterPro" id="IPR036206">
    <property type="entry name" value="ThiamineP_synth_sf"/>
</dbReference>
<dbReference type="GO" id="GO:0009228">
    <property type="term" value="P:thiamine biosynthetic process"/>
    <property type="evidence" value="ECO:0007669"/>
    <property type="project" value="UniProtKB-KW"/>
</dbReference>
<accession>A0A9Y2AJQ4</accession>